<sequence length="63" mass="7180">MWSEVPVDDRLDDFGADADDDELYDEEPINTWQVVALLTPMLSKAVGRMTAMHLFKLALRTLL</sequence>
<dbReference type="Proteomes" id="UP001527925">
    <property type="component" value="Unassembled WGS sequence"/>
</dbReference>
<name>A0ABR4NFC1_9FUNG</name>
<keyword evidence="2" id="KW-1185">Reference proteome</keyword>
<reference evidence="1 2" key="1">
    <citation type="submission" date="2023-09" db="EMBL/GenBank/DDBJ databases">
        <title>Pangenome analysis of Batrachochytrium dendrobatidis and related Chytrids.</title>
        <authorList>
            <person name="Yacoub M.N."/>
            <person name="Stajich J.E."/>
            <person name="James T.Y."/>
        </authorList>
    </citation>
    <scope>NUCLEOTIDE SEQUENCE [LARGE SCALE GENOMIC DNA]</scope>
    <source>
        <strain evidence="1 2">JEL0888</strain>
    </source>
</reference>
<protein>
    <submittedName>
        <fullName evidence="1">Uncharacterized protein</fullName>
    </submittedName>
</protein>
<evidence type="ECO:0000313" key="1">
    <source>
        <dbReference type="EMBL" id="KAL2918218.1"/>
    </source>
</evidence>
<evidence type="ECO:0000313" key="2">
    <source>
        <dbReference type="Proteomes" id="UP001527925"/>
    </source>
</evidence>
<dbReference type="EMBL" id="JADGIZ020000007">
    <property type="protein sequence ID" value="KAL2918218.1"/>
    <property type="molecule type" value="Genomic_DNA"/>
</dbReference>
<proteinExistence type="predicted"/>
<accession>A0ABR4NFC1</accession>
<gene>
    <name evidence="1" type="ORF">HK105_202145</name>
</gene>
<organism evidence="1 2">
    <name type="scientific">Polyrhizophydium stewartii</name>
    <dbReference type="NCBI Taxonomy" id="2732419"/>
    <lineage>
        <taxon>Eukaryota</taxon>
        <taxon>Fungi</taxon>
        <taxon>Fungi incertae sedis</taxon>
        <taxon>Chytridiomycota</taxon>
        <taxon>Chytridiomycota incertae sedis</taxon>
        <taxon>Chytridiomycetes</taxon>
        <taxon>Rhizophydiales</taxon>
        <taxon>Rhizophydiales incertae sedis</taxon>
        <taxon>Polyrhizophydium</taxon>
    </lineage>
</organism>
<comment type="caution">
    <text evidence="1">The sequence shown here is derived from an EMBL/GenBank/DDBJ whole genome shotgun (WGS) entry which is preliminary data.</text>
</comment>